<feature type="domain" description="DUF6613" evidence="1">
    <location>
        <begin position="27"/>
        <end position="228"/>
    </location>
</feature>
<sequence>MKKAFTLAEVLITLGIIGLVAAMTLPALIQDHRNHVVETRLAKFYSTFNQAIQMAEIEYGDRKIWYSDTGGVELDEEGKPIEGTAQIDIWFQKYFSKFIVIKKVVKTSGVLRYYLSDGSSFQFGNDGTVLTSRAIVFFPGNPQKCGERDYGICKFQFGYYPSGKGSEWKYHTNKGLEPEKWNWNGNRNMLINDSRSGCNPNATDGGKYCTALIQLNGWKIPEDYPFKVRY</sequence>
<evidence type="ECO:0000313" key="2">
    <source>
        <dbReference type="EMBL" id="MBO8429909.1"/>
    </source>
</evidence>
<dbReference type="Pfam" id="PF20318">
    <property type="entry name" value="DUF6613"/>
    <property type="match status" value="1"/>
</dbReference>
<evidence type="ECO:0000259" key="1">
    <source>
        <dbReference type="Pfam" id="PF20318"/>
    </source>
</evidence>
<proteinExistence type="predicted"/>
<dbReference type="NCBIfam" id="TIGR02532">
    <property type="entry name" value="IV_pilin_GFxxxE"/>
    <property type="match status" value="1"/>
</dbReference>
<protein>
    <submittedName>
        <fullName evidence="2">Type II secretion system protein</fullName>
    </submittedName>
</protein>
<dbReference type="SUPFAM" id="SSF54523">
    <property type="entry name" value="Pili subunits"/>
    <property type="match status" value="1"/>
</dbReference>
<dbReference type="Gene3D" id="3.30.700.10">
    <property type="entry name" value="Glycoprotein, Type 4 Pilin"/>
    <property type="match status" value="1"/>
</dbReference>
<reference evidence="2" key="1">
    <citation type="submission" date="2020-10" db="EMBL/GenBank/DDBJ databases">
        <authorList>
            <person name="Gilroy R."/>
        </authorList>
    </citation>
    <scope>NUCLEOTIDE SEQUENCE</scope>
    <source>
        <strain evidence="2">10192</strain>
    </source>
</reference>
<comment type="caution">
    <text evidence="2">The sequence shown here is derived from an EMBL/GenBank/DDBJ whole genome shotgun (WGS) entry which is preliminary data.</text>
</comment>
<dbReference type="InterPro" id="IPR012902">
    <property type="entry name" value="N_methyl_site"/>
</dbReference>
<accession>A0A9D9DLE8</accession>
<dbReference type="EMBL" id="JADIND010000016">
    <property type="protein sequence ID" value="MBO8429909.1"/>
    <property type="molecule type" value="Genomic_DNA"/>
</dbReference>
<dbReference type="InterPro" id="IPR045584">
    <property type="entry name" value="Pilin-like"/>
</dbReference>
<dbReference type="AlphaFoldDB" id="A0A9D9DLE8"/>
<evidence type="ECO:0000313" key="3">
    <source>
        <dbReference type="Proteomes" id="UP000823632"/>
    </source>
</evidence>
<reference evidence="2" key="2">
    <citation type="journal article" date="2021" name="PeerJ">
        <title>Extensive microbial diversity within the chicken gut microbiome revealed by metagenomics and culture.</title>
        <authorList>
            <person name="Gilroy R."/>
            <person name="Ravi A."/>
            <person name="Getino M."/>
            <person name="Pursley I."/>
            <person name="Horton D.L."/>
            <person name="Alikhan N.F."/>
            <person name="Baker D."/>
            <person name="Gharbi K."/>
            <person name="Hall N."/>
            <person name="Watson M."/>
            <person name="Adriaenssens E.M."/>
            <person name="Foster-Nyarko E."/>
            <person name="Jarju S."/>
            <person name="Secka A."/>
            <person name="Antonio M."/>
            <person name="Oren A."/>
            <person name="Chaudhuri R.R."/>
            <person name="La Ragione R."/>
            <person name="Hildebrand F."/>
            <person name="Pallen M.J."/>
        </authorList>
    </citation>
    <scope>NUCLEOTIDE SEQUENCE</scope>
    <source>
        <strain evidence="2">10192</strain>
    </source>
</reference>
<organism evidence="2 3">
    <name type="scientific">Candidatus Scatousia excrementipullorum</name>
    <dbReference type="NCBI Taxonomy" id="2840936"/>
    <lineage>
        <taxon>Bacteria</taxon>
        <taxon>Candidatus Scatousia</taxon>
    </lineage>
</organism>
<dbReference type="Proteomes" id="UP000823632">
    <property type="component" value="Unassembled WGS sequence"/>
</dbReference>
<name>A0A9D9DLE8_9BACT</name>
<gene>
    <name evidence="2" type="ORF">IAC76_00840</name>
</gene>
<dbReference type="InterPro" id="IPR046721">
    <property type="entry name" value="DUF6613"/>
</dbReference>